<feature type="region of interest" description="Disordered" evidence="1">
    <location>
        <begin position="1"/>
        <end position="41"/>
    </location>
</feature>
<name>A0ABM3MD55_GALME</name>
<dbReference type="RefSeq" id="XP_052749147.1">
    <property type="nucleotide sequence ID" value="XM_052893187.1"/>
</dbReference>
<organism evidence="2 3">
    <name type="scientific">Galleria mellonella</name>
    <name type="common">Greater wax moth</name>
    <dbReference type="NCBI Taxonomy" id="7137"/>
    <lineage>
        <taxon>Eukaryota</taxon>
        <taxon>Metazoa</taxon>
        <taxon>Ecdysozoa</taxon>
        <taxon>Arthropoda</taxon>
        <taxon>Hexapoda</taxon>
        <taxon>Insecta</taxon>
        <taxon>Pterygota</taxon>
        <taxon>Neoptera</taxon>
        <taxon>Endopterygota</taxon>
        <taxon>Lepidoptera</taxon>
        <taxon>Glossata</taxon>
        <taxon>Ditrysia</taxon>
        <taxon>Pyraloidea</taxon>
        <taxon>Pyralidae</taxon>
        <taxon>Galleriinae</taxon>
        <taxon>Galleria</taxon>
    </lineage>
</organism>
<proteinExistence type="predicted"/>
<dbReference type="Proteomes" id="UP001652740">
    <property type="component" value="Unplaced"/>
</dbReference>
<reference evidence="3" key="1">
    <citation type="submission" date="2025-08" db="UniProtKB">
        <authorList>
            <consortium name="RefSeq"/>
        </authorList>
    </citation>
    <scope>IDENTIFICATION</scope>
    <source>
        <tissue evidence="3">Whole larvae</tissue>
    </source>
</reference>
<feature type="compositionally biased region" description="Low complexity" evidence="1">
    <location>
        <begin position="17"/>
        <end position="29"/>
    </location>
</feature>
<accession>A0ABM3MD55</accession>
<protein>
    <submittedName>
        <fullName evidence="3">Uncharacterized protein LOC128200270</fullName>
    </submittedName>
</protein>
<evidence type="ECO:0000256" key="1">
    <source>
        <dbReference type="SAM" id="MobiDB-lite"/>
    </source>
</evidence>
<gene>
    <name evidence="3" type="primary">LOC128200270</name>
</gene>
<dbReference type="PANTHER" id="PTHR34239">
    <property type="entry name" value="APPLE DOMAIN-CONTAINING PROTEIN"/>
    <property type="match status" value="1"/>
</dbReference>
<keyword evidence="2" id="KW-1185">Reference proteome</keyword>
<dbReference type="GeneID" id="128200270"/>
<dbReference type="PANTHER" id="PTHR34239:SF2">
    <property type="entry name" value="TRANSPOSABLE ELEMENT P TRANSPOSASE_THAP9 CONSERVED DOMAIN-CONTAINING PROTEIN"/>
    <property type="match status" value="1"/>
</dbReference>
<sequence>MLDTKQSKDRRRRIRIVESSSSRESSPSPNNQPDTETPNEVPVSVFDAEVFSSELPRATVEATQEKALDDTVLQILGNDPTATVEYGKEVHKELANRFEHIATTGLTKEIRKELCEKYLVPSNCVHIGAPKLNAEIKAALNETLVKRNKAAKAVSKSGTELKVDSKNNRPTCHEEFKLEVAGPSSQAGGATAQPEACHSAQPSASHTHTSS</sequence>
<feature type="compositionally biased region" description="Polar residues" evidence="1">
    <location>
        <begin position="200"/>
        <end position="211"/>
    </location>
</feature>
<evidence type="ECO:0000313" key="2">
    <source>
        <dbReference type="Proteomes" id="UP001652740"/>
    </source>
</evidence>
<feature type="region of interest" description="Disordered" evidence="1">
    <location>
        <begin position="178"/>
        <end position="211"/>
    </location>
</feature>
<evidence type="ECO:0000313" key="3">
    <source>
        <dbReference type="RefSeq" id="XP_052749147.1"/>
    </source>
</evidence>